<dbReference type="InterPro" id="IPR036514">
    <property type="entry name" value="SGNH_hydro_sf"/>
</dbReference>
<dbReference type="SUPFAM" id="SSF52266">
    <property type="entry name" value="SGNH hydrolase"/>
    <property type="match status" value="1"/>
</dbReference>
<dbReference type="EMBL" id="SIRE01000022">
    <property type="protein sequence ID" value="TBL73012.1"/>
    <property type="molecule type" value="Genomic_DNA"/>
</dbReference>
<keyword evidence="3" id="KW-1185">Reference proteome</keyword>
<organism evidence="2 3">
    <name type="scientific">Paenibacillus thalictri</name>
    <dbReference type="NCBI Taxonomy" id="2527873"/>
    <lineage>
        <taxon>Bacteria</taxon>
        <taxon>Bacillati</taxon>
        <taxon>Bacillota</taxon>
        <taxon>Bacilli</taxon>
        <taxon>Bacillales</taxon>
        <taxon>Paenibacillaceae</taxon>
        <taxon>Paenibacillus</taxon>
    </lineage>
</organism>
<dbReference type="PANTHER" id="PTHR30383:SF5">
    <property type="entry name" value="SGNH HYDROLASE-TYPE ESTERASE DOMAIN-CONTAINING PROTEIN"/>
    <property type="match status" value="1"/>
</dbReference>
<protein>
    <submittedName>
        <fullName evidence="2">SGNH/GDSL hydrolase family protein</fullName>
    </submittedName>
</protein>
<dbReference type="RefSeq" id="WP_131016731.1">
    <property type="nucleotide sequence ID" value="NZ_SIRE01000022.1"/>
</dbReference>
<dbReference type="AlphaFoldDB" id="A0A4Q9DID4"/>
<evidence type="ECO:0000313" key="2">
    <source>
        <dbReference type="EMBL" id="TBL73012.1"/>
    </source>
</evidence>
<reference evidence="2 3" key="1">
    <citation type="submission" date="2019-02" db="EMBL/GenBank/DDBJ databases">
        <title>Paenibacillus sp. nov., isolated from surface-sterilized tissue of Thalictrum simplex L.</title>
        <authorList>
            <person name="Tuo L."/>
        </authorList>
    </citation>
    <scope>NUCLEOTIDE SEQUENCE [LARGE SCALE GENOMIC DNA]</scope>
    <source>
        <strain evidence="2 3">N2SHLJ1</strain>
    </source>
</reference>
<name>A0A4Q9DID4_9BACL</name>
<keyword evidence="2" id="KW-0378">Hydrolase</keyword>
<evidence type="ECO:0000313" key="3">
    <source>
        <dbReference type="Proteomes" id="UP000293142"/>
    </source>
</evidence>
<comment type="caution">
    <text evidence="2">The sequence shown here is derived from an EMBL/GenBank/DDBJ whole genome shotgun (WGS) entry which is preliminary data.</text>
</comment>
<dbReference type="Gene3D" id="3.40.50.1110">
    <property type="entry name" value="SGNH hydrolase"/>
    <property type="match status" value="1"/>
</dbReference>
<dbReference type="Proteomes" id="UP000293142">
    <property type="component" value="Unassembled WGS sequence"/>
</dbReference>
<accession>A0A4Q9DID4</accession>
<evidence type="ECO:0000259" key="1">
    <source>
        <dbReference type="Pfam" id="PF13472"/>
    </source>
</evidence>
<feature type="domain" description="SGNH hydrolase-type esterase" evidence="1">
    <location>
        <begin position="33"/>
        <end position="201"/>
    </location>
</feature>
<dbReference type="InterPro" id="IPR013830">
    <property type="entry name" value="SGNH_hydro"/>
</dbReference>
<dbReference type="InterPro" id="IPR051532">
    <property type="entry name" value="Ester_Hydrolysis_Enzymes"/>
</dbReference>
<dbReference type="OrthoDB" id="9794725at2"/>
<gene>
    <name evidence="2" type="ORF">EYB31_27685</name>
</gene>
<dbReference type="Pfam" id="PF13472">
    <property type="entry name" value="Lipase_GDSL_2"/>
    <property type="match status" value="1"/>
</dbReference>
<sequence>MRILVAADSLSLPRPHRINNFNPVTENELAVHYHETYGSLIDRKLRQNNPELYIEVINRGQRSCTIKSVAEQFADHLFFFQPDVIVLQVGIVDLWYREHLGGKQYVNVHEFSVYYSRILEFIKMRPQVKLAVVGILPTSVKMDTRYSGINKQVTLYNQVLKKGADNNQVFFIDMEPDLNPKQPQQYLLPDDHHLNKAGNQLVAGKLLSLLQAIIYNVAGFQHYQQNHFDEAYSNFVSSYESFSDYADNLYNLICLAFDRNEFLLLKQIFDKIQKHNLHHTELNDLIHTVREKANL</sequence>
<dbReference type="CDD" id="cd00229">
    <property type="entry name" value="SGNH_hydrolase"/>
    <property type="match status" value="1"/>
</dbReference>
<dbReference type="GO" id="GO:0004622">
    <property type="term" value="F:phosphatidylcholine lysophospholipase activity"/>
    <property type="evidence" value="ECO:0007669"/>
    <property type="project" value="TreeGrafter"/>
</dbReference>
<dbReference type="PANTHER" id="PTHR30383">
    <property type="entry name" value="THIOESTERASE 1/PROTEASE 1/LYSOPHOSPHOLIPASE L1"/>
    <property type="match status" value="1"/>
</dbReference>
<proteinExistence type="predicted"/>